<comment type="similarity">
    <text evidence="2">Belongs to the CSC1 (TC 1.A.17) family.</text>
</comment>
<comment type="subcellular location">
    <subcellularLocation>
        <location evidence="1">Membrane</location>
        <topology evidence="1">Multi-pass membrane protein</topology>
    </subcellularLocation>
</comment>
<feature type="transmembrane region" description="Helical" evidence="7">
    <location>
        <begin position="768"/>
        <end position="791"/>
    </location>
</feature>
<feature type="domain" description="CSC1/OSCA1-like cytosolic" evidence="11">
    <location>
        <begin position="239"/>
        <end position="466"/>
    </location>
</feature>
<feature type="domain" description="10TM putative phosphate transporter extracellular tail" evidence="9">
    <location>
        <begin position="863"/>
        <end position="938"/>
    </location>
</feature>
<reference evidence="12" key="1">
    <citation type="submission" date="2019-04" db="EMBL/GenBank/DDBJ databases">
        <authorList>
            <person name="Melise S."/>
            <person name="Noan J."/>
            <person name="Okalmin O."/>
        </authorList>
    </citation>
    <scope>NUCLEOTIDE SEQUENCE</scope>
    <source>
        <strain evidence="12">FN9</strain>
    </source>
</reference>
<dbReference type="InterPro" id="IPR045122">
    <property type="entry name" value="Csc1-like"/>
</dbReference>
<feature type="domain" description="CSC1/OSCA1-like 7TM region" evidence="8">
    <location>
        <begin position="477"/>
        <end position="758"/>
    </location>
</feature>
<feature type="transmembrane region" description="Helical" evidence="7">
    <location>
        <begin position="527"/>
        <end position="551"/>
    </location>
</feature>
<feature type="transmembrane region" description="Helical" evidence="7">
    <location>
        <begin position="194"/>
        <end position="214"/>
    </location>
</feature>
<evidence type="ECO:0008006" key="13">
    <source>
        <dbReference type="Google" id="ProtNLM"/>
    </source>
</evidence>
<evidence type="ECO:0000256" key="3">
    <source>
        <dbReference type="ARBA" id="ARBA00022448"/>
    </source>
</evidence>
<feature type="transmembrane region" description="Helical" evidence="7">
    <location>
        <begin position="49"/>
        <end position="70"/>
    </location>
</feature>
<feature type="transmembrane region" description="Helical" evidence="7">
    <location>
        <begin position="479"/>
        <end position="498"/>
    </location>
</feature>
<dbReference type="Pfam" id="PF02714">
    <property type="entry name" value="RSN1_7TM"/>
    <property type="match status" value="1"/>
</dbReference>
<keyword evidence="6 7" id="KW-0472">Membrane</keyword>
<evidence type="ECO:0000256" key="4">
    <source>
        <dbReference type="ARBA" id="ARBA00022692"/>
    </source>
</evidence>
<dbReference type="Pfam" id="PF13967">
    <property type="entry name" value="RSN1_TM"/>
    <property type="match status" value="1"/>
</dbReference>
<keyword evidence="4 7" id="KW-0812">Transmembrane</keyword>
<sequence>MAQELILKAMDYIARTGKGALKIPYFARDETSRLPGGAQFDEGIGVSSFIAALSSGAVIFMLQLLLFLLLRNKLRHIFNKTKTKRHVFSSKPDLEPLGLLASIKRSWNSSDLDIAKECGLDAYFFLRYLRTLLLAFTPLTTLVIPVLIPLNYIDGRGHRVDADGSARNDGDNTQVTGLDTLAWGNIRPSNSQRYWAHLVMAVTTIAWVCALFFFEMRAYIKVRQIHLTSADHRSRPSATTILVNSIPGNICNDKDLRQLFNHFPGGVKNIWINKDLSLLLQMINRRDVIVQQLEVAETTLIRKAYYAKKHCQGKNITKYWQRLFHINSTDTKIQRSNVSSVIASEFSTTDSEKFNSSGIWEKFVSESDRPTHRLPYEGLHWLPPIAPFSKKVDTITWCREQLDELNTRIEEQKGLYDRLPPANSAFVQFHTQIAAHMACQSEIHHLPEHMTPRSIGFSPDEIIWTNLALSYRSGWVRTIITYGILFLMLSFWSIPVAWTGALSQVDQLIQGFDLLSFINHIELLRHAISVIAGLLPTMALTTLLILLPLFLEYLADFKGVKTYSLREEFVQTFYFAFLFIQVFLVVSIASFFTASIKELVTNVRGVQEASEVIDILAQNLPRASNYFFSYMVLQSFSTSSATLLQVGSLISHYILAPLFDISPRDKWVRKMRPRSVKWGSVFPVYTNFACIALIYCIISPIISAFAVLTFGLMWLSQRYTILNFYQPDHDTGGVLYPRALNQTFTGVYVMELCLTGLFFMVKDENADAVCSAHAVIMVIVSMATVLFQTFLNWRFAPLFRFLPVELSSYDGTVVFPNQQMKSVPQLSQGLLGDPTGINEVVQDERNPHAHTVDPVITEFPTTLKDIPEEDRELLVHDAFKHYALTVEEPTIWIPRDKLGVSDDEIYQCKQVSSFISISNLRADLDDHGRVVCDGKPPDVSKFTYVKL</sequence>
<dbReference type="InterPro" id="IPR022257">
    <property type="entry name" value="PHM7_ext"/>
</dbReference>
<dbReference type="Pfam" id="PF14703">
    <property type="entry name" value="PHM7_cyt"/>
    <property type="match status" value="1"/>
</dbReference>
<dbReference type="InterPro" id="IPR032880">
    <property type="entry name" value="CSC1/OSCA1-like_N"/>
</dbReference>
<name>A0A4E9EJ17_GIBZA</name>
<evidence type="ECO:0000256" key="5">
    <source>
        <dbReference type="ARBA" id="ARBA00022989"/>
    </source>
</evidence>
<dbReference type="GO" id="GO:0005886">
    <property type="term" value="C:plasma membrane"/>
    <property type="evidence" value="ECO:0007669"/>
    <property type="project" value="TreeGrafter"/>
</dbReference>
<dbReference type="InterPro" id="IPR027815">
    <property type="entry name" value="CSC1/OSCA1-like_cyt"/>
</dbReference>
<dbReference type="AlphaFoldDB" id="A0A4E9EJ17"/>
<evidence type="ECO:0000256" key="6">
    <source>
        <dbReference type="ARBA" id="ARBA00023136"/>
    </source>
</evidence>
<evidence type="ECO:0000259" key="9">
    <source>
        <dbReference type="Pfam" id="PF12621"/>
    </source>
</evidence>
<proteinExistence type="inferred from homology"/>
<keyword evidence="3" id="KW-0813">Transport</keyword>
<dbReference type="PANTHER" id="PTHR13018">
    <property type="entry name" value="PROBABLE MEMBRANE PROTEIN DUF221-RELATED"/>
    <property type="match status" value="1"/>
</dbReference>
<keyword evidence="5 7" id="KW-1133">Transmembrane helix</keyword>
<evidence type="ECO:0000259" key="11">
    <source>
        <dbReference type="Pfam" id="PF14703"/>
    </source>
</evidence>
<accession>A0A4E9EJ17</accession>
<dbReference type="GO" id="GO:0005227">
    <property type="term" value="F:calcium-activated cation channel activity"/>
    <property type="evidence" value="ECO:0007669"/>
    <property type="project" value="InterPro"/>
</dbReference>
<dbReference type="Pfam" id="PF12621">
    <property type="entry name" value="PHM7_ext"/>
    <property type="match status" value="1"/>
</dbReference>
<evidence type="ECO:0000313" key="12">
    <source>
        <dbReference type="EMBL" id="VIO62947.1"/>
    </source>
</evidence>
<evidence type="ECO:0000256" key="2">
    <source>
        <dbReference type="ARBA" id="ARBA00007779"/>
    </source>
</evidence>
<evidence type="ECO:0000256" key="1">
    <source>
        <dbReference type="ARBA" id="ARBA00004141"/>
    </source>
</evidence>
<feature type="domain" description="CSC1/OSCA1-like N-terminal transmembrane" evidence="10">
    <location>
        <begin position="49"/>
        <end position="215"/>
    </location>
</feature>
<feature type="transmembrane region" description="Helical" evidence="7">
    <location>
        <begin position="641"/>
        <end position="661"/>
    </location>
</feature>
<evidence type="ECO:0000259" key="8">
    <source>
        <dbReference type="Pfam" id="PF02714"/>
    </source>
</evidence>
<dbReference type="PANTHER" id="PTHR13018:SF20">
    <property type="entry name" value="SPORULATION-SPECIFIC PROTEIN 75"/>
    <property type="match status" value="1"/>
</dbReference>
<organism evidence="12">
    <name type="scientific">Gibberella zeae</name>
    <name type="common">Wheat head blight fungus</name>
    <name type="synonym">Fusarium graminearum</name>
    <dbReference type="NCBI Taxonomy" id="5518"/>
    <lineage>
        <taxon>Eukaryota</taxon>
        <taxon>Fungi</taxon>
        <taxon>Dikarya</taxon>
        <taxon>Ascomycota</taxon>
        <taxon>Pezizomycotina</taxon>
        <taxon>Sordariomycetes</taxon>
        <taxon>Hypocreomycetidae</taxon>
        <taxon>Hypocreales</taxon>
        <taxon>Nectriaceae</taxon>
        <taxon>Fusarium</taxon>
    </lineage>
</organism>
<protein>
    <recommendedName>
        <fullName evidence="13">CSC1/OSCA1-like 7TM region domain-containing protein</fullName>
    </recommendedName>
</protein>
<feature type="transmembrane region" description="Helical" evidence="7">
    <location>
        <begin position="682"/>
        <end position="715"/>
    </location>
</feature>
<feature type="transmembrane region" description="Helical" evidence="7">
    <location>
        <begin position="132"/>
        <end position="153"/>
    </location>
</feature>
<feature type="transmembrane region" description="Helical" evidence="7">
    <location>
        <begin position="743"/>
        <end position="761"/>
    </location>
</feature>
<dbReference type="InterPro" id="IPR003864">
    <property type="entry name" value="CSC1/OSCA1-like_7TM"/>
</dbReference>
<evidence type="ECO:0000259" key="10">
    <source>
        <dbReference type="Pfam" id="PF13967"/>
    </source>
</evidence>
<evidence type="ECO:0000256" key="7">
    <source>
        <dbReference type="SAM" id="Phobius"/>
    </source>
</evidence>
<gene>
    <name evidence="12" type="ORF">FUG_LOCUS509641</name>
</gene>
<dbReference type="EMBL" id="CAAKMV010000169">
    <property type="protein sequence ID" value="VIO62947.1"/>
    <property type="molecule type" value="Genomic_DNA"/>
</dbReference>
<feature type="transmembrane region" description="Helical" evidence="7">
    <location>
        <begin position="572"/>
        <end position="592"/>
    </location>
</feature>